<evidence type="ECO:0000313" key="8">
    <source>
        <dbReference type="EMBL" id="ROW02343.1"/>
    </source>
</evidence>
<comment type="caution">
    <text evidence="8">The sequence shown here is derived from an EMBL/GenBank/DDBJ whole genome shotgun (WGS) entry which is preliminary data.</text>
</comment>
<dbReference type="InterPro" id="IPR027417">
    <property type="entry name" value="P-loop_NTPase"/>
</dbReference>
<organism evidence="8 9">
    <name type="scientific">Cytospora chrysosperma</name>
    <name type="common">Cytospora canker fungus</name>
    <name type="synonym">Sphaeria chrysosperma</name>
    <dbReference type="NCBI Taxonomy" id="252740"/>
    <lineage>
        <taxon>Eukaryota</taxon>
        <taxon>Fungi</taxon>
        <taxon>Dikarya</taxon>
        <taxon>Ascomycota</taxon>
        <taxon>Pezizomycotina</taxon>
        <taxon>Sordariomycetes</taxon>
        <taxon>Sordariomycetidae</taxon>
        <taxon>Diaporthales</taxon>
        <taxon>Cytosporaceae</taxon>
        <taxon>Cytospora</taxon>
    </lineage>
</organism>
<dbReference type="PANTHER" id="PTHR43142:SF1">
    <property type="entry name" value="CARBOXYLIC ESTER HYDROLASE"/>
    <property type="match status" value="1"/>
</dbReference>
<evidence type="ECO:0000256" key="6">
    <source>
        <dbReference type="SAM" id="SignalP"/>
    </source>
</evidence>
<dbReference type="InterPro" id="IPR002018">
    <property type="entry name" value="CarbesteraseB"/>
</dbReference>
<keyword evidence="4" id="KW-0175">Coiled coil</keyword>
<feature type="coiled-coil region" evidence="4">
    <location>
        <begin position="954"/>
        <end position="981"/>
    </location>
</feature>
<evidence type="ECO:0000256" key="3">
    <source>
        <dbReference type="ARBA" id="ARBA00022801"/>
    </source>
</evidence>
<dbReference type="GO" id="GO:0071949">
    <property type="term" value="F:FAD binding"/>
    <property type="evidence" value="ECO:0007669"/>
    <property type="project" value="InterPro"/>
</dbReference>
<keyword evidence="6" id="KW-0732">Signal</keyword>
<dbReference type="Pfam" id="PF08031">
    <property type="entry name" value="BBE"/>
    <property type="match status" value="1"/>
</dbReference>
<dbReference type="CDD" id="cd00882">
    <property type="entry name" value="Ras_like_GTPase"/>
    <property type="match status" value="1"/>
</dbReference>
<dbReference type="GO" id="GO:0005525">
    <property type="term" value="F:GTP binding"/>
    <property type="evidence" value="ECO:0007669"/>
    <property type="project" value="InterPro"/>
</dbReference>
<feature type="region of interest" description="Disordered" evidence="5">
    <location>
        <begin position="653"/>
        <end position="696"/>
    </location>
</feature>
<dbReference type="SUPFAM" id="SSF53474">
    <property type="entry name" value="alpha/beta-Hydrolases"/>
    <property type="match status" value="1"/>
</dbReference>
<dbReference type="Gene3D" id="3.40.462.20">
    <property type="match status" value="1"/>
</dbReference>
<dbReference type="PANTHER" id="PTHR43142">
    <property type="entry name" value="CARBOXYLIC ESTER HYDROLASE"/>
    <property type="match status" value="1"/>
</dbReference>
<feature type="chain" id="PRO_5019374333" description="FAD-binding PCMH-type domain-containing protein" evidence="6">
    <location>
        <begin position="25"/>
        <end position="1523"/>
    </location>
</feature>
<dbReference type="Pfam" id="PF01565">
    <property type="entry name" value="FAD_binding_4"/>
    <property type="match status" value="1"/>
</dbReference>
<accession>A0A423WG53</accession>
<dbReference type="InterPro" id="IPR016169">
    <property type="entry name" value="FAD-bd_PCMH_sub2"/>
</dbReference>
<feature type="domain" description="FAD-binding PCMH-type" evidence="7">
    <location>
        <begin position="184"/>
        <end position="363"/>
    </location>
</feature>
<dbReference type="Pfam" id="PF01926">
    <property type="entry name" value="MMR_HSR1"/>
    <property type="match status" value="1"/>
</dbReference>
<dbReference type="InterPro" id="IPR012951">
    <property type="entry name" value="BBE"/>
</dbReference>
<dbReference type="InterPro" id="IPR029058">
    <property type="entry name" value="AB_hydrolase_fold"/>
</dbReference>
<dbReference type="InterPro" id="IPR036318">
    <property type="entry name" value="FAD-bd_PCMH-like_sf"/>
</dbReference>
<dbReference type="GO" id="GO:0016491">
    <property type="term" value="F:oxidoreductase activity"/>
    <property type="evidence" value="ECO:0007669"/>
    <property type="project" value="InterPro"/>
</dbReference>
<evidence type="ECO:0000256" key="1">
    <source>
        <dbReference type="ARBA" id="ARBA00005466"/>
    </source>
</evidence>
<dbReference type="Proteomes" id="UP000284375">
    <property type="component" value="Unassembled WGS sequence"/>
</dbReference>
<gene>
    <name evidence="8" type="ORF">VSDG_02414</name>
</gene>
<comment type="similarity">
    <text evidence="1">Belongs to the oxygen-dependent FAD-linked oxidoreductase family.</text>
</comment>
<keyword evidence="9" id="KW-1185">Reference proteome</keyword>
<dbReference type="SUPFAM" id="SSF56176">
    <property type="entry name" value="FAD-binding/transporter-associated domain-like"/>
    <property type="match status" value="1"/>
</dbReference>
<evidence type="ECO:0000256" key="2">
    <source>
        <dbReference type="ARBA" id="ARBA00005964"/>
    </source>
</evidence>
<protein>
    <recommendedName>
        <fullName evidence="7">FAD-binding PCMH-type domain-containing protein</fullName>
    </recommendedName>
</protein>
<evidence type="ECO:0000313" key="9">
    <source>
        <dbReference type="Proteomes" id="UP000284375"/>
    </source>
</evidence>
<evidence type="ECO:0000256" key="5">
    <source>
        <dbReference type="SAM" id="MobiDB-lite"/>
    </source>
</evidence>
<dbReference type="Pfam" id="PF00135">
    <property type="entry name" value="COesterase"/>
    <property type="match status" value="2"/>
</dbReference>
<dbReference type="PROSITE" id="PS51387">
    <property type="entry name" value="FAD_PCMH"/>
    <property type="match status" value="1"/>
</dbReference>
<name>A0A423WG53_CYTCH</name>
<dbReference type="Gene3D" id="3.40.50.1820">
    <property type="entry name" value="alpha/beta hydrolase"/>
    <property type="match status" value="2"/>
</dbReference>
<comment type="similarity">
    <text evidence="2">Belongs to the type-B carboxylesterase/lipase family.</text>
</comment>
<keyword evidence="3" id="KW-0378">Hydrolase</keyword>
<dbReference type="Gene3D" id="3.40.50.300">
    <property type="entry name" value="P-loop containing nucleotide triphosphate hydrolases"/>
    <property type="match status" value="1"/>
</dbReference>
<evidence type="ECO:0000256" key="4">
    <source>
        <dbReference type="SAM" id="Coils"/>
    </source>
</evidence>
<evidence type="ECO:0000259" key="7">
    <source>
        <dbReference type="PROSITE" id="PS51387"/>
    </source>
</evidence>
<dbReference type="Gene3D" id="3.30.465.10">
    <property type="match status" value="1"/>
</dbReference>
<sequence>MSRLSMAFALATCTTGYVTHLAAAQTIIDGNPIIVANETTVGAAGELVNGEHVLTDAVLANLTALGLSNISLFSFASKTTLSERVASQECKIYPGDELWPDENIWTVLDLLTGNALIKDVPLASVCYDSWDNYDADECAYITEQWTNVSLHLPSPSDLMFPLWEGATCLPPEVSTDEPTGNCTLGGFPSYIVNATTVAQIQLAVNLARNLNLRLVIKNTGHDFNGRSAGAGSLSVWTYSFKDLVFYQTYTTATYSGPAMKIGAAIENKELFSAAERYGVTGVGGLCTTVGAGGGFFAGGGHGPMTSMLGLGADQVLSVDVITPDGRFVTASEDENTELFWALRGGGASTFGVTTSWTVKVTPKLSSASVMKFSITSGDNLTTETVWQAIGLYLKSIPTYNAAGNYEYFQIVPSGDDLELLISGWFAPNMTVEEHKILVAPLFEAYSALGITVNATWQQFDSYLPAWEQLTDAESVGWTTARSASRLVPEENLSDERKFNQTFQAIQDLYNTGSASFVGYGISANPGSYPDNAVNPAWRQAGIHLIAAIAWSADLTWAEVSDLSLNFTNNWLQPLRDATPGAGAYASEADILEPNWQQSFYGNATYERLYQFKQEIDPTGLFYAHKAVGSENWYVTVISDDDFDLIPNADAVSDVSDEREVKHRQASSSQDPSGSAGGTLAGPHEVPQMPYEPRHNDGIKSITQQLSDHTIEDSYRNPGSAKENGSFVGEGLKYGRSVYNSFRGKNVVIAVMGMTGSGKTTFISKVTGRTDLKIGHDLTSCTQDIEVVEGNINGQTVRFVDTPGFSDTNLSDTEVLELIADYLAVAYKQKIKLSGIIYLHPITDRRVTHHGIKNLDMFKKLTGEENLKNVILATSMWDRVSEEEGVKREDELKQKFWKLLLAMGAETVRHTGTPESAQHIALKLIAKKPIYLQLQEELGKDNLALKDTTAGRQIMHELVRIKEEHQRELADMENMMKNSAQQNQGLIDTLKEHYQGMLADMEKTLRDERRMNEEAMVSLTDRIHALESRPQNRCIIMPGPACPQSKAAIPPVFAETPDISEDCLNLRISRPAGTSSDEKLPVFVHIYTGGLVRGSAEDPHWDPDNLITLSTSIGKPVIYVALNFRLTIFGYARLPILKDQKSLNVGMRDQREGLQWVKDNIAAFGGDSERITAFGLSAGGTMTSLHLMAYGGKRGAPFTQVWAMSGPPGTALNVTSDATEIHTRAVAENIGCVFGWTQDDGATNAGPAPMFQEEDNMKVPIRGFSHALTDEDYNQLFSIYPASDFEEEVTRYEAGKAESDPVAPVHWFRVSRLLRDLLFTCSSIDFGYEMSRQSRSLDPSFTGVRLYDLNQSMLTPMFKAMGMPYVGAPHGSDYNYISNGVFPEGQVSEEDKVLSESMASSFIHFAYTGNPTVPNDKGFGLWPEAFDQGQRGLESETSGPSELNVQLIGGPLGTGSCTLGTNFGSNYLAEPKNVGSMQSPLGTEDLKFGDMESAALEARKRELERQKLLQRCGFINTLAEKLDI</sequence>
<feature type="signal peptide" evidence="6">
    <location>
        <begin position="1"/>
        <end position="24"/>
    </location>
</feature>
<dbReference type="OrthoDB" id="9983560at2759"/>
<dbReference type="EMBL" id="LJZO01000005">
    <property type="protein sequence ID" value="ROW02343.1"/>
    <property type="molecule type" value="Genomic_DNA"/>
</dbReference>
<proteinExistence type="inferred from homology"/>
<dbReference type="STRING" id="252740.A0A423WG53"/>
<dbReference type="InterPro" id="IPR006094">
    <property type="entry name" value="Oxid_FAD_bind_N"/>
</dbReference>
<dbReference type="SUPFAM" id="SSF52540">
    <property type="entry name" value="P-loop containing nucleoside triphosphate hydrolases"/>
    <property type="match status" value="1"/>
</dbReference>
<dbReference type="InterPro" id="IPR016166">
    <property type="entry name" value="FAD-bd_PCMH"/>
</dbReference>
<dbReference type="GO" id="GO:0016787">
    <property type="term" value="F:hydrolase activity"/>
    <property type="evidence" value="ECO:0007669"/>
    <property type="project" value="UniProtKB-KW"/>
</dbReference>
<dbReference type="InterPro" id="IPR006073">
    <property type="entry name" value="GTP-bd"/>
</dbReference>
<reference evidence="8 9" key="1">
    <citation type="submission" date="2015-09" db="EMBL/GenBank/DDBJ databases">
        <title>Host preference determinants of Valsa canker pathogens revealed by comparative genomics.</title>
        <authorList>
            <person name="Yin Z."/>
            <person name="Huang L."/>
        </authorList>
    </citation>
    <scope>NUCLEOTIDE SEQUENCE [LARGE SCALE GENOMIC DNA]</scope>
    <source>
        <strain evidence="8 9">YSFL</strain>
    </source>
</reference>